<gene>
    <name evidence="1" type="ORF">RPERSI_LOCUS32363</name>
</gene>
<evidence type="ECO:0000313" key="1">
    <source>
        <dbReference type="EMBL" id="CAG8842531.1"/>
    </source>
</evidence>
<organism evidence="1 2">
    <name type="scientific">Racocetra persica</name>
    <dbReference type="NCBI Taxonomy" id="160502"/>
    <lineage>
        <taxon>Eukaryota</taxon>
        <taxon>Fungi</taxon>
        <taxon>Fungi incertae sedis</taxon>
        <taxon>Mucoromycota</taxon>
        <taxon>Glomeromycotina</taxon>
        <taxon>Glomeromycetes</taxon>
        <taxon>Diversisporales</taxon>
        <taxon>Gigasporaceae</taxon>
        <taxon>Racocetra</taxon>
    </lineage>
</organism>
<protein>
    <submittedName>
        <fullName evidence="1">10069_t:CDS:1</fullName>
    </submittedName>
</protein>
<dbReference type="EMBL" id="CAJVQC010134533">
    <property type="protein sequence ID" value="CAG8842531.1"/>
    <property type="molecule type" value="Genomic_DNA"/>
</dbReference>
<sequence length="50" mass="5604">MTIKLIGYPPSTATLRVIICLREVGIPYELEPPASFQSLKDEDYIANKHA</sequence>
<comment type="caution">
    <text evidence="1">The sequence shown here is derived from an EMBL/GenBank/DDBJ whole genome shotgun (WGS) entry which is preliminary data.</text>
</comment>
<evidence type="ECO:0000313" key="2">
    <source>
        <dbReference type="Proteomes" id="UP000789920"/>
    </source>
</evidence>
<name>A0ACA9SKH3_9GLOM</name>
<feature type="non-terminal residue" evidence="1">
    <location>
        <position position="50"/>
    </location>
</feature>
<accession>A0ACA9SKH3</accession>
<keyword evidence="2" id="KW-1185">Reference proteome</keyword>
<reference evidence="1" key="1">
    <citation type="submission" date="2021-06" db="EMBL/GenBank/DDBJ databases">
        <authorList>
            <person name="Kallberg Y."/>
            <person name="Tangrot J."/>
            <person name="Rosling A."/>
        </authorList>
    </citation>
    <scope>NUCLEOTIDE SEQUENCE</scope>
    <source>
        <strain evidence="1">MA461A</strain>
    </source>
</reference>
<proteinExistence type="predicted"/>
<dbReference type="Proteomes" id="UP000789920">
    <property type="component" value="Unassembled WGS sequence"/>
</dbReference>